<comment type="caution">
    <text evidence="4">The sequence shown here is derived from an EMBL/GenBank/DDBJ whole genome shotgun (WGS) entry which is preliminary data.</text>
</comment>
<dbReference type="GO" id="GO:0016020">
    <property type="term" value="C:membrane"/>
    <property type="evidence" value="ECO:0007669"/>
    <property type="project" value="InterPro"/>
</dbReference>
<evidence type="ECO:0000259" key="3">
    <source>
        <dbReference type="Pfam" id="PF00892"/>
    </source>
</evidence>
<feature type="transmembrane region" description="Helical" evidence="2">
    <location>
        <begin position="23"/>
        <end position="44"/>
    </location>
</feature>
<evidence type="ECO:0000256" key="2">
    <source>
        <dbReference type="SAM" id="Phobius"/>
    </source>
</evidence>
<reference evidence="4 5" key="1">
    <citation type="submission" date="2010-12" db="EMBL/GenBank/DDBJ databases">
        <title>The Genome Sequence of Coprobacillus sp. strain 29_1.</title>
        <authorList>
            <consortium name="The Broad Institute Genome Sequencing Platform"/>
            <person name="Earl A."/>
            <person name="Ward D."/>
            <person name="Feldgarden M."/>
            <person name="Gevers D."/>
            <person name="Daigneault M."/>
            <person name="Sibley C.D."/>
            <person name="White A."/>
            <person name="Strauss J."/>
            <person name="Allen-Vercoe E."/>
            <person name="Young S.K."/>
            <person name="Zeng Q."/>
            <person name="Gargeya S."/>
            <person name="Fitzgerald M."/>
            <person name="Haas B."/>
            <person name="Abouelleil A."/>
            <person name="Alvarado L."/>
            <person name="Arachchi H.M."/>
            <person name="Berlin A."/>
            <person name="Brown A."/>
            <person name="Chapman S.B."/>
            <person name="Chen Z."/>
            <person name="Dunbar C."/>
            <person name="Freedman E."/>
            <person name="Gearin G."/>
            <person name="Gellesch M."/>
            <person name="Goldberg J."/>
            <person name="Griggs A."/>
            <person name="Gujja S."/>
            <person name="Heilman E."/>
            <person name="Heiman D."/>
            <person name="Howarth C."/>
            <person name="Larson L."/>
            <person name="Lui A."/>
            <person name="MacDonald P.J.P."/>
            <person name="Mehta T."/>
            <person name="Montmayeur A."/>
            <person name="Murphy C."/>
            <person name="Neiman D."/>
            <person name="Pearson M."/>
            <person name="Priest M."/>
            <person name="Roberts A."/>
            <person name="Saif S."/>
            <person name="Shea T."/>
            <person name="Shenoy N."/>
            <person name="Sisk P."/>
            <person name="Stolte C."/>
            <person name="Sykes S."/>
            <person name="White J."/>
            <person name="Yandava C."/>
            <person name="Nusbaum C."/>
            <person name="Birren B."/>
        </authorList>
    </citation>
    <scope>NUCLEOTIDE SEQUENCE [LARGE SCALE GENOMIC DNA]</scope>
    <source>
        <strain evidence="4 5">29_1</strain>
    </source>
</reference>
<dbReference type="eggNOG" id="COG2076">
    <property type="taxonomic scope" value="Bacteria"/>
</dbReference>
<proteinExistence type="inferred from homology"/>
<protein>
    <recommendedName>
        <fullName evidence="3">EamA domain-containing protein</fullName>
    </recommendedName>
</protein>
<dbReference type="Proteomes" id="UP000003157">
    <property type="component" value="Unassembled WGS sequence"/>
</dbReference>
<name>E7G9G4_9FIRM</name>
<feature type="domain" description="EamA" evidence="3">
    <location>
        <begin position="7"/>
        <end position="94"/>
    </location>
</feature>
<evidence type="ECO:0000313" key="4">
    <source>
        <dbReference type="EMBL" id="EFW05258.1"/>
    </source>
</evidence>
<gene>
    <name evidence="4" type="ORF">HMPREF9488_01402</name>
</gene>
<evidence type="ECO:0000256" key="1">
    <source>
        <dbReference type="ARBA" id="ARBA00007362"/>
    </source>
</evidence>
<organism evidence="4 5">
    <name type="scientific">Coprobacillus cateniformis</name>
    <dbReference type="NCBI Taxonomy" id="100884"/>
    <lineage>
        <taxon>Bacteria</taxon>
        <taxon>Bacillati</taxon>
        <taxon>Bacillota</taxon>
        <taxon>Erysipelotrichia</taxon>
        <taxon>Erysipelotrichales</taxon>
        <taxon>Coprobacillaceae</taxon>
        <taxon>Coprobacillus</taxon>
    </lineage>
</organism>
<dbReference type="EMBL" id="ADKX01000026">
    <property type="protein sequence ID" value="EFW05258.1"/>
    <property type="molecule type" value="Genomic_DNA"/>
</dbReference>
<dbReference type="HOGENOM" id="CLU_131462_6_0_9"/>
<keyword evidence="2" id="KW-1133">Transmembrane helix</keyword>
<dbReference type="RefSeq" id="WP_008788518.1">
    <property type="nucleotide sequence ID" value="NZ_GL636578.1"/>
</dbReference>
<dbReference type="InterPro" id="IPR000620">
    <property type="entry name" value="EamA_dom"/>
</dbReference>
<accession>E7G9G4</accession>
<comment type="similarity">
    <text evidence="1">Belongs to the EamA transporter family.</text>
</comment>
<dbReference type="STRING" id="100884.GCA_000269565_03252"/>
<keyword evidence="2" id="KW-0812">Transmembrane</keyword>
<dbReference type="InterPro" id="IPR037185">
    <property type="entry name" value="EmrE-like"/>
</dbReference>
<dbReference type="Pfam" id="PF00892">
    <property type="entry name" value="EamA"/>
    <property type="match status" value="1"/>
</dbReference>
<keyword evidence="5" id="KW-1185">Reference proteome</keyword>
<dbReference type="Gene3D" id="1.10.3730.20">
    <property type="match status" value="1"/>
</dbReference>
<sequence length="99" mass="10979">MIISSLCVCIGQLFWKLSSNGNLIYLITGFLFYGSGALIMLIAYQYGSLSVLQPMLSFNYIFTIIIAYFILNETMTISKMIGIFIIVLGVIFIAGGDEK</sequence>
<dbReference type="SUPFAM" id="SSF103481">
    <property type="entry name" value="Multidrug resistance efflux transporter EmrE"/>
    <property type="match status" value="1"/>
</dbReference>
<feature type="transmembrane region" description="Helical" evidence="2">
    <location>
        <begin position="77"/>
        <end position="96"/>
    </location>
</feature>
<keyword evidence="2" id="KW-0472">Membrane</keyword>
<evidence type="ECO:0000313" key="5">
    <source>
        <dbReference type="Proteomes" id="UP000003157"/>
    </source>
</evidence>
<feature type="transmembrane region" description="Helical" evidence="2">
    <location>
        <begin position="51"/>
        <end position="71"/>
    </location>
</feature>
<dbReference type="AlphaFoldDB" id="E7G9G4"/>